<accession>M0LUR8</accession>
<protein>
    <submittedName>
        <fullName evidence="3">Uncharacterized protein</fullName>
    </submittedName>
</protein>
<evidence type="ECO:0000313" key="3">
    <source>
        <dbReference type="EMBL" id="EMA36114.1"/>
    </source>
</evidence>
<evidence type="ECO:0000313" key="4">
    <source>
        <dbReference type="Proteomes" id="UP000011555"/>
    </source>
</evidence>
<dbReference type="STRING" id="358396.CHINAEXTREME_18915"/>
<dbReference type="AlphaFoldDB" id="M0LUR8"/>
<reference evidence="3 4" key="2">
    <citation type="journal article" date="2014" name="PLoS Genet.">
        <title>Phylogenetically driven sequencing of extremely halophilic archaea reveals strategies for static and dynamic osmo-response.</title>
        <authorList>
            <person name="Becker E.A."/>
            <person name="Seitzer P.M."/>
            <person name="Tritt A."/>
            <person name="Larsen D."/>
            <person name="Krusor M."/>
            <person name="Yao A.I."/>
            <person name="Wu D."/>
            <person name="Madern D."/>
            <person name="Eisen J.A."/>
            <person name="Darling A.E."/>
            <person name="Facciotti M.T."/>
        </authorList>
    </citation>
    <scope>NUCLEOTIDE SEQUENCE [LARGE SCALE GENOMIC DNA]</scope>
    <source>
        <strain evidence="3 4">AJ5</strain>
    </source>
</reference>
<evidence type="ECO:0000313" key="5">
    <source>
        <dbReference type="Proteomes" id="UP000186547"/>
    </source>
</evidence>
<dbReference type="KEGG" id="hlc:CHINAEXTREME18915"/>
<reference evidence="2" key="3">
    <citation type="submission" date="2017-01" db="EMBL/GenBank/DDBJ databases">
        <authorList>
            <person name="Mah S.A."/>
            <person name="Swanson W.J."/>
            <person name="Moy G.W."/>
            <person name="Vacquier V.D."/>
        </authorList>
    </citation>
    <scope>NUCLEOTIDE SEQUENCE</scope>
    <source>
        <strain evidence="2">AJ5</strain>
    </source>
</reference>
<feature type="region of interest" description="Disordered" evidence="1">
    <location>
        <begin position="39"/>
        <end position="65"/>
    </location>
</feature>
<name>M0LUR8_NATLA</name>
<gene>
    <name evidence="3" type="ORF">C445_04633</name>
    <name evidence="2" type="ORF">CHINAEXTREME_18915</name>
</gene>
<proteinExistence type="predicted"/>
<evidence type="ECO:0000256" key="1">
    <source>
        <dbReference type="SAM" id="MobiDB-lite"/>
    </source>
</evidence>
<dbReference type="EMBL" id="CP019285">
    <property type="protein sequence ID" value="APW99715.1"/>
    <property type="molecule type" value="Genomic_DNA"/>
</dbReference>
<dbReference type="EMBL" id="AOLZ01000022">
    <property type="protein sequence ID" value="EMA36114.1"/>
    <property type="molecule type" value="Genomic_DNA"/>
</dbReference>
<dbReference type="Proteomes" id="UP000186547">
    <property type="component" value="Chromosome"/>
</dbReference>
<reference evidence="2 5" key="1">
    <citation type="journal article" date="2011" name="J. Bacteriol.">
        <title>Genome sequence of Halobiforma lacisalsi AJ5, an extremely halophilic archaeon which harbors a bop gene.</title>
        <authorList>
            <person name="Jiang X."/>
            <person name="Wang S."/>
            <person name="Cheng H."/>
            <person name="Huo Y."/>
            <person name="Zhang X."/>
            <person name="Zhu X."/>
            <person name="Han X."/>
            <person name="Ni P."/>
            <person name="Wu M."/>
        </authorList>
    </citation>
    <scope>NUCLEOTIDE SEQUENCE [LARGE SCALE GENOMIC DNA]</scope>
    <source>
        <strain evidence="2 5">AJ5</strain>
    </source>
</reference>
<sequence>MGTLVREAIERMRVTDVKVAADDGQQTRYHCLSGRNLRKLEPEPTPAATVRASGLADRSDRSLAL</sequence>
<organism evidence="3 4">
    <name type="scientific">Natronobacterium lacisalsi AJ5</name>
    <dbReference type="NCBI Taxonomy" id="358396"/>
    <lineage>
        <taxon>Archaea</taxon>
        <taxon>Methanobacteriati</taxon>
        <taxon>Methanobacteriota</taxon>
        <taxon>Stenosarchaea group</taxon>
        <taxon>Halobacteria</taxon>
        <taxon>Halobacteriales</taxon>
        <taxon>Natrialbaceae</taxon>
        <taxon>Natronobacterium</taxon>
    </lineage>
</organism>
<evidence type="ECO:0000313" key="2">
    <source>
        <dbReference type="EMBL" id="APW99715.1"/>
    </source>
</evidence>
<keyword evidence="4" id="KW-1185">Reference proteome</keyword>
<dbReference type="Proteomes" id="UP000011555">
    <property type="component" value="Unassembled WGS sequence"/>
</dbReference>